<comment type="similarity">
    <text evidence="2">Belongs to the DNA polymerase type-B-like family.</text>
</comment>
<dbReference type="GO" id="GO:0031123">
    <property type="term" value="P:RNA 3'-end processing"/>
    <property type="evidence" value="ECO:0007669"/>
    <property type="project" value="TreeGrafter"/>
</dbReference>
<sequence length="895" mass="102761">MILSSSIEIESKNDYNNINLSSSSSSDSNDLVKSTIGDQTDRFDTKDDLNNNITNNVKNPILNKNIERMKPVVKHNSSQDEEEDDDEEEDENDDDEDDDDEDDEEEEDDEEQDNKNSKIDLSLINSVHVCAAQVRRLHEEIILFTRYISPRPDEYFMRNEVVDKITRVIKNEWPSCQVDIFGSFKTGLYLPTSDIDLVVFGEWSVLPLNQLKEALIRENVTDRENIKVLDKASVPIIKVTESRTDLRIDISFNMINGVKSAALIKEYLNEYPCLRYLAMVLKQFLLQRDLNEVWTGGIGSYSLILMIVSFLQLHPRIDAKSNDNNLGVLLIEFFELYGKQFNYMRTGIRVKDGGSYVPKEEIFKQFNNGYRASILCIEDPLNPSNDIGKGSYGALKVKQAFEYAYLTLSEAVAPQNSYLIKDNQSILGRILRITQEVIEYRRWIKELYIASNQNIQVDPNLNNSTYSTNKTTDNNSKNEEKEKNSQTQQPVQPQFIQGFPLNNNIFPAPFMPFLPNFLNQVPPKHPFMNAHLQKSLDQQNQQQQQGGPGPVQMAPIFVNFNPVNFFHNHALNQMFENNINPNEPKQNNFKNHKKNFYNQKRYYNSNTNNNNYNNNSYNNNNNQYNNNKNKTDFYIDSGSSTGPVSSSSSTNNDSLSSNVSSSESDCESQFKYGAKTNRNNSNYNFMKSNSSLSLEEQQQQQNNYNYMNKKNFRNTNNKNFQNPRPKNQYSNHRYLNKNKEFQNENNNSNNNNISNHINQTGEPIVSIESKTDDNMNSNNNSSNKLVQNTATGTLSYSNILSQKQTNEQSRKSYASIASNKISDNTDENYSINNKRQSLTSNNKKNQSPQSTSVLASTTTQQTNTSNINTNRTFHNSNFKKKNDNIENYQSSSSTR</sequence>
<comment type="caution">
    <text evidence="10">The sequence shown here is derived from an EMBL/GenBank/DDBJ whole genome shotgun (WGS) entry which is preliminary data.</text>
</comment>
<dbReference type="Pfam" id="PF22600">
    <property type="entry name" value="MTPAP-like_central"/>
    <property type="match status" value="1"/>
</dbReference>
<evidence type="ECO:0000256" key="4">
    <source>
        <dbReference type="ARBA" id="ARBA00022679"/>
    </source>
</evidence>
<feature type="compositionally biased region" description="Low complexity" evidence="7">
    <location>
        <begin position="637"/>
        <end position="663"/>
    </location>
</feature>
<accession>A0A813M6W4</accession>
<dbReference type="GO" id="GO:0046872">
    <property type="term" value="F:metal ion binding"/>
    <property type="evidence" value="ECO:0007669"/>
    <property type="project" value="UniProtKB-KW"/>
</dbReference>
<gene>
    <name evidence="10" type="ORF">OXX778_LOCUS1455</name>
</gene>
<dbReference type="PANTHER" id="PTHR23092">
    <property type="entry name" value="POLY(A) RNA POLYMERASE"/>
    <property type="match status" value="1"/>
</dbReference>
<name>A0A813M6W4_9BILA</name>
<dbReference type="Proteomes" id="UP000663879">
    <property type="component" value="Unassembled WGS sequence"/>
</dbReference>
<dbReference type="SUPFAM" id="SSF81631">
    <property type="entry name" value="PAP/OAS1 substrate-binding domain"/>
    <property type="match status" value="1"/>
</dbReference>
<dbReference type="EC" id="2.7.7.19" evidence="3"/>
<keyword evidence="11" id="KW-1185">Reference proteome</keyword>
<organism evidence="10 11">
    <name type="scientific">Brachionus calyciflorus</name>
    <dbReference type="NCBI Taxonomy" id="104777"/>
    <lineage>
        <taxon>Eukaryota</taxon>
        <taxon>Metazoa</taxon>
        <taxon>Spiralia</taxon>
        <taxon>Gnathifera</taxon>
        <taxon>Rotifera</taxon>
        <taxon>Eurotatoria</taxon>
        <taxon>Monogononta</taxon>
        <taxon>Pseudotrocha</taxon>
        <taxon>Ploima</taxon>
        <taxon>Brachionidae</taxon>
        <taxon>Brachionus</taxon>
    </lineage>
</organism>
<dbReference type="InterPro" id="IPR002058">
    <property type="entry name" value="PAP_assoc"/>
</dbReference>
<dbReference type="PANTHER" id="PTHR23092:SF15">
    <property type="entry name" value="INACTIVE NON-CANONICAL POLY(A) RNA POLYMERASE PROTEIN TRF4-2-RELATED"/>
    <property type="match status" value="1"/>
</dbReference>
<evidence type="ECO:0000256" key="2">
    <source>
        <dbReference type="ARBA" id="ARBA00008593"/>
    </source>
</evidence>
<keyword evidence="5" id="KW-0479">Metal-binding</keyword>
<dbReference type="GO" id="GO:0043634">
    <property type="term" value="P:polyadenylation-dependent ncRNA catabolic process"/>
    <property type="evidence" value="ECO:0007669"/>
    <property type="project" value="TreeGrafter"/>
</dbReference>
<dbReference type="GO" id="GO:0003729">
    <property type="term" value="F:mRNA binding"/>
    <property type="evidence" value="ECO:0007669"/>
    <property type="project" value="TreeGrafter"/>
</dbReference>
<evidence type="ECO:0000256" key="1">
    <source>
        <dbReference type="ARBA" id="ARBA00001936"/>
    </source>
</evidence>
<dbReference type="CDD" id="cd05402">
    <property type="entry name" value="NT_PAP_TUTase"/>
    <property type="match status" value="1"/>
</dbReference>
<dbReference type="AlphaFoldDB" id="A0A813M6W4"/>
<dbReference type="SUPFAM" id="SSF81301">
    <property type="entry name" value="Nucleotidyltransferase"/>
    <property type="match status" value="1"/>
</dbReference>
<dbReference type="Pfam" id="PF03828">
    <property type="entry name" value="PAP_assoc"/>
    <property type="match status" value="1"/>
</dbReference>
<dbReference type="OrthoDB" id="273917at2759"/>
<evidence type="ECO:0000256" key="6">
    <source>
        <dbReference type="ARBA" id="ARBA00022842"/>
    </source>
</evidence>
<feature type="region of interest" description="Disordered" evidence="7">
    <location>
        <begin position="534"/>
        <end position="553"/>
    </location>
</feature>
<feature type="domain" description="Poly(A) RNA polymerase mitochondrial-like central palm" evidence="9">
    <location>
        <begin position="137"/>
        <end position="268"/>
    </location>
</feature>
<dbReference type="Gene3D" id="1.10.1410.10">
    <property type="match status" value="1"/>
</dbReference>
<comment type="cofactor">
    <cofactor evidence="1">
        <name>Mn(2+)</name>
        <dbReference type="ChEBI" id="CHEBI:29035"/>
    </cofactor>
</comment>
<protein>
    <recommendedName>
        <fullName evidence="3">polynucleotide adenylyltransferase</fullName>
        <ecNumber evidence="3">2.7.7.19</ecNumber>
    </recommendedName>
</protein>
<evidence type="ECO:0000256" key="3">
    <source>
        <dbReference type="ARBA" id="ARBA00012388"/>
    </source>
</evidence>
<keyword evidence="6" id="KW-0460">Magnesium</keyword>
<dbReference type="EMBL" id="CAJNOC010000093">
    <property type="protein sequence ID" value="CAF0714334.1"/>
    <property type="molecule type" value="Genomic_DNA"/>
</dbReference>
<feature type="region of interest" description="Disordered" evidence="7">
    <location>
        <begin position="836"/>
        <end position="895"/>
    </location>
</feature>
<feature type="compositionally biased region" description="Polar residues" evidence="7">
    <location>
        <begin position="676"/>
        <end position="687"/>
    </location>
</feature>
<evidence type="ECO:0000313" key="11">
    <source>
        <dbReference type="Proteomes" id="UP000663879"/>
    </source>
</evidence>
<feature type="compositionally biased region" description="Polar residues" evidence="7">
    <location>
        <begin position="885"/>
        <end position="895"/>
    </location>
</feature>
<feature type="region of interest" description="Disordered" evidence="7">
    <location>
        <begin position="602"/>
        <end position="698"/>
    </location>
</feature>
<dbReference type="GO" id="GO:1990817">
    <property type="term" value="F:poly(A) RNA polymerase activity"/>
    <property type="evidence" value="ECO:0007669"/>
    <property type="project" value="UniProtKB-EC"/>
</dbReference>
<reference evidence="10" key="1">
    <citation type="submission" date="2021-02" db="EMBL/GenBank/DDBJ databases">
        <authorList>
            <person name="Nowell W R."/>
        </authorList>
    </citation>
    <scope>NUCLEOTIDE SEQUENCE</scope>
    <source>
        <strain evidence="10">Ploen Becks lab</strain>
    </source>
</reference>
<dbReference type="InterPro" id="IPR043519">
    <property type="entry name" value="NT_sf"/>
</dbReference>
<feature type="compositionally biased region" description="Low complexity" evidence="7">
    <location>
        <begin position="50"/>
        <end position="63"/>
    </location>
</feature>
<feature type="compositionally biased region" description="Low complexity" evidence="7">
    <location>
        <begin position="856"/>
        <end position="872"/>
    </location>
</feature>
<dbReference type="InterPro" id="IPR045862">
    <property type="entry name" value="Trf4-like"/>
</dbReference>
<proteinExistence type="inferred from homology"/>
<feature type="compositionally biased region" description="Low complexity" evidence="7">
    <location>
        <begin position="688"/>
        <end position="698"/>
    </location>
</feature>
<dbReference type="GO" id="GO:0031499">
    <property type="term" value="C:TRAMP complex"/>
    <property type="evidence" value="ECO:0007669"/>
    <property type="project" value="TreeGrafter"/>
</dbReference>
<dbReference type="FunFam" id="1.10.1410.10:FF:000003">
    <property type="entry name" value="non-canonical poly(A) RNA polymerase PAPD7"/>
    <property type="match status" value="1"/>
</dbReference>
<feature type="compositionally biased region" description="Basic and acidic residues" evidence="7">
    <location>
        <begin position="39"/>
        <end position="49"/>
    </location>
</feature>
<evidence type="ECO:0000259" key="9">
    <source>
        <dbReference type="Pfam" id="PF22600"/>
    </source>
</evidence>
<evidence type="ECO:0000256" key="7">
    <source>
        <dbReference type="SAM" id="MobiDB-lite"/>
    </source>
</evidence>
<feature type="compositionally biased region" description="Low complexity" evidence="7">
    <location>
        <begin position="602"/>
        <end position="628"/>
    </location>
</feature>
<dbReference type="FunFam" id="3.30.460.10:FF:000006">
    <property type="entry name" value="non-canonical poly(A) RNA polymerase PAPD5"/>
    <property type="match status" value="1"/>
</dbReference>
<feature type="domain" description="PAP-associated" evidence="8">
    <location>
        <begin position="325"/>
        <end position="385"/>
    </location>
</feature>
<feature type="region of interest" description="Disordered" evidence="7">
    <location>
        <begin position="1"/>
        <end position="118"/>
    </location>
</feature>
<feature type="compositionally biased region" description="Polar residues" evidence="7">
    <location>
        <begin position="836"/>
        <end position="855"/>
    </location>
</feature>
<keyword evidence="4" id="KW-0808">Transferase</keyword>
<feature type="compositionally biased region" description="Low complexity" evidence="7">
    <location>
        <begin position="14"/>
        <end position="29"/>
    </location>
</feature>
<feature type="compositionally biased region" description="Low complexity" evidence="7">
    <location>
        <begin position="460"/>
        <end position="475"/>
    </location>
</feature>
<dbReference type="InterPro" id="IPR054708">
    <property type="entry name" value="MTPAP-like_central"/>
</dbReference>
<feature type="region of interest" description="Disordered" evidence="7">
    <location>
        <begin position="459"/>
        <end position="491"/>
    </location>
</feature>
<evidence type="ECO:0000256" key="5">
    <source>
        <dbReference type="ARBA" id="ARBA00022723"/>
    </source>
</evidence>
<feature type="compositionally biased region" description="Acidic residues" evidence="7">
    <location>
        <begin position="79"/>
        <end position="112"/>
    </location>
</feature>
<dbReference type="Gene3D" id="3.30.460.10">
    <property type="entry name" value="Beta Polymerase, domain 2"/>
    <property type="match status" value="1"/>
</dbReference>
<dbReference type="GO" id="GO:0005730">
    <property type="term" value="C:nucleolus"/>
    <property type="evidence" value="ECO:0007669"/>
    <property type="project" value="TreeGrafter"/>
</dbReference>
<evidence type="ECO:0000259" key="8">
    <source>
        <dbReference type="Pfam" id="PF03828"/>
    </source>
</evidence>
<evidence type="ECO:0000313" key="10">
    <source>
        <dbReference type="EMBL" id="CAF0714334.1"/>
    </source>
</evidence>